<evidence type="ECO:0000313" key="2">
    <source>
        <dbReference type="Proteomes" id="UP000814140"/>
    </source>
</evidence>
<accession>A0ACB8SIN0</accession>
<keyword evidence="2" id="KW-1185">Reference proteome</keyword>
<gene>
    <name evidence="1" type="ORF">BV25DRAFT_1842886</name>
</gene>
<protein>
    <submittedName>
        <fullName evidence="1">Uncharacterized protein</fullName>
    </submittedName>
</protein>
<reference evidence="1" key="2">
    <citation type="journal article" date="2022" name="New Phytol.">
        <title>Evolutionary transition to the ectomycorrhizal habit in the genomes of a hyperdiverse lineage of mushroom-forming fungi.</title>
        <authorList>
            <person name="Looney B."/>
            <person name="Miyauchi S."/>
            <person name="Morin E."/>
            <person name="Drula E."/>
            <person name="Courty P.E."/>
            <person name="Kohler A."/>
            <person name="Kuo A."/>
            <person name="LaButti K."/>
            <person name="Pangilinan J."/>
            <person name="Lipzen A."/>
            <person name="Riley R."/>
            <person name="Andreopoulos W."/>
            <person name="He G."/>
            <person name="Johnson J."/>
            <person name="Nolan M."/>
            <person name="Tritt A."/>
            <person name="Barry K.W."/>
            <person name="Grigoriev I.V."/>
            <person name="Nagy L.G."/>
            <person name="Hibbett D."/>
            <person name="Henrissat B."/>
            <person name="Matheny P.B."/>
            <person name="Labbe J."/>
            <person name="Martin F.M."/>
        </authorList>
    </citation>
    <scope>NUCLEOTIDE SEQUENCE</scope>
    <source>
        <strain evidence="1">HHB10654</strain>
    </source>
</reference>
<proteinExistence type="predicted"/>
<organism evidence="1 2">
    <name type="scientific">Artomyces pyxidatus</name>
    <dbReference type="NCBI Taxonomy" id="48021"/>
    <lineage>
        <taxon>Eukaryota</taxon>
        <taxon>Fungi</taxon>
        <taxon>Dikarya</taxon>
        <taxon>Basidiomycota</taxon>
        <taxon>Agaricomycotina</taxon>
        <taxon>Agaricomycetes</taxon>
        <taxon>Russulales</taxon>
        <taxon>Auriscalpiaceae</taxon>
        <taxon>Artomyces</taxon>
    </lineage>
</organism>
<name>A0ACB8SIN0_9AGAM</name>
<comment type="caution">
    <text evidence="1">The sequence shown here is derived from an EMBL/GenBank/DDBJ whole genome shotgun (WGS) entry which is preliminary data.</text>
</comment>
<dbReference type="EMBL" id="MU277287">
    <property type="protein sequence ID" value="KAI0055566.1"/>
    <property type="molecule type" value="Genomic_DNA"/>
</dbReference>
<sequence length="319" mass="35131">MPALEKLVLIKCLPSLSQTSASPSSPVVTLPHLQYLELVGKLAACVDLFQHIVIPDTGIKLRLECTNNGPATDYAILFPLIATASGGTPLPLTRLEIDAFSSHKLTLAGRRSPYMDRVLESMGPDGADLELDLEWRVSRPWSLVDLLHAFCEMLSVADLRAVSLDIAESEATTPIPVHKFEYLDWLRVLASANNLLLVETCGRAGHSLCQALARTSQDGAHWQRPEPGVPDGTFFLPKLVTLKLYNVPLSRVILEERLTFRKFLPRLLQTRVAAGLPRVSLELSLCSQRMEEELKGTVRALCGLFEADSEVDHSGSDEE</sequence>
<evidence type="ECO:0000313" key="1">
    <source>
        <dbReference type="EMBL" id="KAI0055566.1"/>
    </source>
</evidence>
<reference evidence="1" key="1">
    <citation type="submission" date="2021-03" db="EMBL/GenBank/DDBJ databases">
        <authorList>
            <consortium name="DOE Joint Genome Institute"/>
            <person name="Ahrendt S."/>
            <person name="Looney B.P."/>
            <person name="Miyauchi S."/>
            <person name="Morin E."/>
            <person name="Drula E."/>
            <person name="Courty P.E."/>
            <person name="Chicoki N."/>
            <person name="Fauchery L."/>
            <person name="Kohler A."/>
            <person name="Kuo A."/>
            <person name="Labutti K."/>
            <person name="Pangilinan J."/>
            <person name="Lipzen A."/>
            <person name="Riley R."/>
            <person name="Andreopoulos W."/>
            <person name="He G."/>
            <person name="Johnson J."/>
            <person name="Barry K.W."/>
            <person name="Grigoriev I.V."/>
            <person name="Nagy L."/>
            <person name="Hibbett D."/>
            <person name="Henrissat B."/>
            <person name="Matheny P.B."/>
            <person name="Labbe J."/>
            <person name="Martin F."/>
        </authorList>
    </citation>
    <scope>NUCLEOTIDE SEQUENCE</scope>
    <source>
        <strain evidence="1">HHB10654</strain>
    </source>
</reference>
<dbReference type="Proteomes" id="UP000814140">
    <property type="component" value="Unassembled WGS sequence"/>
</dbReference>